<evidence type="ECO:0000256" key="4">
    <source>
        <dbReference type="ARBA" id="ARBA00022692"/>
    </source>
</evidence>
<evidence type="ECO:0000313" key="11">
    <source>
        <dbReference type="Proteomes" id="UP000478837"/>
    </source>
</evidence>
<comment type="subcellular location">
    <subcellularLocation>
        <location evidence="1">Cell membrane</location>
        <topology evidence="1">Multi-pass membrane protein</topology>
    </subcellularLocation>
</comment>
<name>A0A6L9MUP4_9ALTE</name>
<dbReference type="GO" id="GO:0008233">
    <property type="term" value="F:peptidase activity"/>
    <property type="evidence" value="ECO:0007669"/>
    <property type="project" value="UniProtKB-KW"/>
</dbReference>
<dbReference type="EC" id="3.4.22.-" evidence="10"/>
<feature type="transmembrane region" description="Helical" evidence="8">
    <location>
        <begin position="308"/>
        <end position="328"/>
    </location>
</feature>
<keyword evidence="2" id="KW-1003">Cell membrane</keyword>
<protein>
    <submittedName>
        <fullName evidence="10">Exosortase</fullName>
        <ecNumber evidence="10">3.4.22.-</ecNumber>
    </submittedName>
</protein>
<dbReference type="NCBIfam" id="TIGR04178">
    <property type="entry name" value="exo_archaeo"/>
    <property type="match status" value="1"/>
</dbReference>
<feature type="transmembrane region" description="Helical" evidence="8">
    <location>
        <begin position="85"/>
        <end position="104"/>
    </location>
</feature>
<dbReference type="InterPro" id="IPR019127">
    <property type="entry name" value="Exosortase"/>
</dbReference>
<keyword evidence="4 8" id="KW-0812">Transmembrane</keyword>
<evidence type="ECO:0000256" key="1">
    <source>
        <dbReference type="ARBA" id="ARBA00004651"/>
    </source>
</evidence>
<feature type="transmembrane region" description="Helical" evidence="8">
    <location>
        <begin position="263"/>
        <end position="284"/>
    </location>
</feature>
<evidence type="ECO:0000256" key="7">
    <source>
        <dbReference type="ARBA" id="ARBA00023136"/>
    </source>
</evidence>
<keyword evidence="6 8" id="KW-1133">Transmembrane helix</keyword>
<evidence type="ECO:0000256" key="2">
    <source>
        <dbReference type="ARBA" id="ARBA00022475"/>
    </source>
</evidence>
<feature type="transmembrane region" description="Helical" evidence="8">
    <location>
        <begin position="56"/>
        <end position="73"/>
    </location>
</feature>
<keyword evidence="11" id="KW-1185">Reference proteome</keyword>
<feature type="transmembrane region" description="Helical" evidence="8">
    <location>
        <begin position="224"/>
        <end position="251"/>
    </location>
</feature>
<dbReference type="InterPro" id="IPR026392">
    <property type="entry name" value="Exo/Archaeosortase_dom"/>
</dbReference>
<dbReference type="GO" id="GO:0005886">
    <property type="term" value="C:plasma membrane"/>
    <property type="evidence" value="ECO:0007669"/>
    <property type="project" value="UniProtKB-SubCell"/>
</dbReference>
<evidence type="ECO:0000256" key="8">
    <source>
        <dbReference type="SAM" id="Phobius"/>
    </source>
</evidence>
<feature type="transmembrane region" description="Helical" evidence="8">
    <location>
        <begin position="110"/>
        <end position="128"/>
    </location>
</feature>
<gene>
    <name evidence="10" type="primary">xrt</name>
    <name evidence="10" type="ORF">GTW09_08850</name>
</gene>
<proteinExistence type="predicted"/>
<evidence type="ECO:0000259" key="9">
    <source>
        <dbReference type="Pfam" id="PF11984"/>
    </source>
</evidence>
<feature type="transmembrane region" description="Helical" evidence="8">
    <location>
        <begin position="190"/>
        <end position="212"/>
    </location>
</feature>
<dbReference type="Proteomes" id="UP000478837">
    <property type="component" value="Unassembled WGS sequence"/>
</dbReference>
<keyword evidence="3" id="KW-0645">Protease</keyword>
<dbReference type="NCBIfam" id="TIGR02602">
    <property type="entry name" value="8TM_EpsH"/>
    <property type="match status" value="1"/>
</dbReference>
<dbReference type="RefSeq" id="WP_163111584.1">
    <property type="nucleotide sequence ID" value="NZ_JAAAWP010000004.1"/>
</dbReference>
<keyword evidence="7 8" id="KW-0472">Membrane</keyword>
<dbReference type="Pfam" id="PF11984">
    <property type="entry name" value="DUF3485"/>
    <property type="match status" value="1"/>
</dbReference>
<evidence type="ECO:0000256" key="5">
    <source>
        <dbReference type="ARBA" id="ARBA00022801"/>
    </source>
</evidence>
<feature type="transmembrane region" description="Helical" evidence="8">
    <location>
        <begin position="24"/>
        <end position="44"/>
    </location>
</feature>
<accession>A0A6L9MUP4</accession>
<dbReference type="AlphaFoldDB" id="A0A6L9MUP4"/>
<evidence type="ECO:0000256" key="6">
    <source>
        <dbReference type="ARBA" id="ARBA00022989"/>
    </source>
</evidence>
<dbReference type="InterPro" id="IPR017540">
    <property type="entry name" value="Exosortase-1"/>
</dbReference>
<evidence type="ECO:0000256" key="3">
    <source>
        <dbReference type="ARBA" id="ARBA00022670"/>
    </source>
</evidence>
<reference evidence="10 11" key="1">
    <citation type="submission" date="2020-01" db="EMBL/GenBank/DDBJ databases">
        <title>Genomes of bacteria type strains.</title>
        <authorList>
            <person name="Chen J."/>
            <person name="Zhu S."/>
            <person name="Yang J."/>
        </authorList>
    </citation>
    <scope>NUCLEOTIDE SEQUENCE [LARGE SCALE GENOMIC DNA]</scope>
    <source>
        <strain evidence="10 11">LMG 22958</strain>
    </source>
</reference>
<sequence>MSKSESFKENEKEASALPFAKNKAFLTSSFAIFCLWLVFSWQGLQTVVEIWYGNEIFNHGFFIVPGAFYLIYLKRKELLARPFQTSLLAFIVVIPALLLYIIGIAGDIQLFLHTATFTLLPALIWLLIGTKAAKTILFPLVFMLFSIPVGEQLIPYLQEIAADGSVMLLQLTGVPLFRSGLYIEIPQGRFLVAEACSGVSFFIASFVIGSLYSYLNLVSTKRRIAFVAISLIFPVLANIVRVYGIILIAYWTDMEHAAGADHIIYGWFFFAFVIVCLLGIGEFLREKQAGSSNHSVTDVTVRFKKHDFATILIAATCLVLFSFWGGMIEDRKYSVRLLGSEYENEFEVDEKCIEELNWRPLLNKPDITKTQTLNGITPCESLLVRAMFSGVENELVSDLNRLYDPEMWARESGFSIITKNDDPSSLSGLRLTSPSGESLYVTHWYLINGKVFTSDVEAKLYQTFILLKGLPNNGEFLVIAAKSRDVLEMNASKILSTQY</sequence>
<dbReference type="NCBIfam" id="TIGR03109">
    <property type="entry name" value="exosort_XrtA"/>
    <property type="match status" value="1"/>
</dbReference>
<keyword evidence="5 10" id="KW-0378">Hydrolase</keyword>
<feature type="transmembrane region" description="Helical" evidence="8">
    <location>
        <begin position="135"/>
        <end position="154"/>
    </location>
</feature>
<feature type="domain" description="Methanolan biosynthesis EpsI" evidence="9">
    <location>
        <begin position="396"/>
        <end position="487"/>
    </location>
</feature>
<dbReference type="InterPro" id="IPR013426">
    <property type="entry name" value="EpsH-like"/>
</dbReference>
<comment type="caution">
    <text evidence="10">The sequence shown here is derived from an EMBL/GenBank/DDBJ whole genome shotgun (WGS) entry which is preliminary data.</text>
</comment>
<dbReference type="GO" id="GO:0006508">
    <property type="term" value="P:proteolysis"/>
    <property type="evidence" value="ECO:0007669"/>
    <property type="project" value="UniProtKB-KW"/>
</dbReference>
<organism evidence="10 11">
    <name type="scientific">Alteromonas hispanica</name>
    <dbReference type="NCBI Taxonomy" id="315421"/>
    <lineage>
        <taxon>Bacteria</taxon>
        <taxon>Pseudomonadati</taxon>
        <taxon>Pseudomonadota</taxon>
        <taxon>Gammaproteobacteria</taxon>
        <taxon>Alteromonadales</taxon>
        <taxon>Alteromonadaceae</taxon>
        <taxon>Alteromonas/Salinimonas group</taxon>
        <taxon>Alteromonas</taxon>
    </lineage>
</organism>
<dbReference type="InterPro" id="IPR014263">
    <property type="entry name" value="Methanolan_biosynth_EpsI"/>
</dbReference>
<evidence type="ECO:0000313" key="10">
    <source>
        <dbReference type="EMBL" id="NDW21623.1"/>
    </source>
</evidence>
<dbReference type="Pfam" id="PF09721">
    <property type="entry name" value="Exosortase_EpsH"/>
    <property type="match status" value="1"/>
</dbReference>
<dbReference type="EMBL" id="JAAAWP010000004">
    <property type="protein sequence ID" value="NDW21623.1"/>
    <property type="molecule type" value="Genomic_DNA"/>
</dbReference>